<proteinExistence type="predicted"/>
<feature type="coiled-coil region" evidence="1">
    <location>
        <begin position="44"/>
        <end position="91"/>
    </location>
</feature>
<comment type="caution">
    <text evidence="2">The sequence shown here is derived from an EMBL/GenBank/DDBJ whole genome shotgun (WGS) entry which is preliminary data.</text>
</comment>
<evidence type="ECO:0000313" key="2">
    <source>
        <dbReference type="EMBL" id="RQT37521.1"/>
    </source>
</evidence>
<evidence type="ECO:0000256" key="1">
    <source>
        <dbReference type="SAM" id="Coils"/>
    </source>
</evidence>
<accession>A0A3N8RP71</accession>
<dbReference type="Proteomes" id="UP000269271">
    <property type="component" value="Unassembled WGS sequence"/>
</dbReference>
<dbReference type="RefSeq" id="WP_124616012.1">
    <property type="nucleotide sequence ID" value="NZ_QTQX01000001.1"/>
</dbReference>
<dbReference type="AlphaFoldDB" id="A0A3N8RP71"/>
<reference evidence="2 3" key="1">
    <citation type="submission" date="2018-08" db="EMBL/GenBank/DDBJ databases">
        <title>Comparative analysis of Burkholderia isolates from Puerto Rico.</title>
        <authorList>
            <person name="Hall C."/>
            <person name="Sahl J."/>
            <person name="Wagner D."/>
        </authorList>
    </citation>
    <scope>NUCLEOTIDE SEQUENCE [LARGE SCALE GENOMIC DNA]</scope>
    <source>
        <strain evidence="2 3">Bp9001</strain>
    </source>
</reference>
<name>A0A3N8RP71_9BURK</name>
<evidence type="ECO:0000313" key="3">
    <source>
        <dbReference type="Proteomes" id="UP000269271"/>
    </source>
</evidence>
<gene>
    <name evidence="2" type="ORF">DF037_02030</name>
</gene>
<sequence length="132" mass="14711">MTTENPTLATEQADPPDYFTRVNLHVKFAAERARQAKTGIDATLAKAEAALERARGREAEQRAAEQRMQRLQGIAAAADQLNREVQAQARNYADSLLRANPPISRDEAQTFWQLAEQTALQVATLHENALDR</sequence>
<organism evidence="2 3">
    <name type="scientific">Burkholderia contaminans</name>
    <dbReference type="NCBI Taxonomy" id="488447"/>
    <lineage>
        <taxon>Bacteria</taxon>
        <taxon>Pseudomonadati</taxon>
        <taxon>Pseudomonadota</taxon>
        <taxon>Betaproteobacteria</taxon>
        <taxon>Burkholderiales</taxon>
        <taxon>Burkholderiaceae</taxon>
        <taxon>Burkholderia</taxon>
        <taxon>Burkholderia cepacia complex</taxon>
    </lineage>
</organism>
<protein>
    <submittedName>
        <fullName evidence="2">Uncharacterized protein</fullName>
    </submittedName>
</protein>
<keyword evidence="1" id="KW-0175">Coiled coil</keyword>
<dbReference type="EMBL" id="QTQX01000001">
    <property type="protein sequence ID" value="RQT37521.1"/>
    <property type="molecule type" value="Genomic_DNA"/>
</dbReference>